<evidence type="ECO:0000256" key="1">
    <source>
        <dbReference type="ARBA" id="ARBA00022741"/>
    </source>
</evidence>
<dbReference type="Gene3D" id="3.40.50.300">
    <property type="entry name" value="P-loop containing nucleotide triphosphate hydrolases"/>
    <property type="match status" value="2"/>
</dbReference>
<dbReference type="PROSITE" id="PS50893">
    <property type="entry name" value="ABC_TRANSPORTER_2"/>
    <property type="match status" value="2"/>
</dbReference>
<dbReference type="KEGG" id="gsn:YC6258_04669"/>
<dbReference type="InterPro" id="IPR003593">
    <property type="entry name" value="AAA+_ATPase"/>
</dbReference>
<dbReference type="EMBL" id="CP007142">
    <property type="protein sequence ID" value="AJQ96701.1"/>
    <property type="molecule type" value="Genomic_DNA"/>
</dbReference>
<dbReference type="GO" id="GO:0016887">
    <property type="term" value="F:ATP hydrolysis activity"/>
    <property type="evidence" value="ECO:0007669"/>
    <property type="project" value="InterPro"/>
</dbReference>
<proteinExistence type="predicted"/>
<organism evidence="4 5">
    <name type="scientific">Gynuella sunshinyii YC6258</name>
    <dbReference type="NCBI Taxonomy" id="1445510"/>
    <lineage>
        <taxon>Bacteria</taxon>
        <taxon>Pseudomonadati</taxon>
        <taxon>Pseudomonadota</taxon>
        <taxon>Gammaproteobacteria</taxon>
        <taxon>Oceanospirillales</taxon>
        <taxon>Saccharospirillaceae</taxon>
        <taxon>Gynuella</taxon>
    </lineage>
</organism>
<protein>
    <submittedName>
        <fullName evidence="4">ABC-type molybdenum transport system, ATPase component/photorepair protein PhrA</fullName>
    </submittedName>
</protein>
<dbReference type="AlphaFoldDB" id="A0A0C5VR34"/>
<evidence type="ECO:0000313" key="5">
    <source>
        <dbReference type="Proteomes" id="UP000032266"/>
    </source>
</evidence>
<feature type="domain" description="ABC transporter" evidence="3">
    <location>
        <begin position="1"/>
        <end position="228"/>
    </location>
</feature>
<evidence type="ECO:0000313" key="4">
    <source>
        <dbReference type="EMBL" id="AJQ96701.1"/>
    </source>
</evidence>
<dbReference type="Proteomes" id="UP000032266">
    <property type="component" value="Chromosome"/>
</dbReference>
<sequence length="485" mass="54308">MKNIDIQNLRSDQLQISHWHIEAGQHWCLLGTTGSGKSQLARILEQDDEIAFQADALQLPESCVCVGFEAQMAQLEAELYDDDTDFMDQLDYGHTGREILAGTGADECDIDELIHQFGIEYLMDRGFRVLSSGETRKLLIARAMLTNPQLLILDEPFEGLDRQSCTQLTEFLAILKDRQAIMIFASQLQDIQAWHTHVAVLHQGHLLLQGEKPSVLTDDTIQRLFHFDSSQLPELPPALTPAARFDPILSMENSRVQYGDTIQFEHLNWCLRPGQHTLISGPNGAGKSTLLQLITGDHPQCFNNGLTVFGYRRGSGESIWDIKKHIGLVSGSLHQDYRVPGNAISVTASGFHDSIGLYRPVSAKEKNISVQWLSIVGLADRANHPFRSLSWGEQRLVLIARALVKHPPLLILDEPTLGLDDQNRFMVLACLERIAQLNTSTVLFVSHRQDEQLPVFNTHLQFVANDGPALYRIVQNQVDSETADI</sequence>
<dbReference type="PANTHER" id="PTHR43158:SF2">
    <property type="entry name" value="SKFA PEPTIDE EXPORT ATP-BINDING PROTEIN SKFE"/>
    <property type="match status" value="1"/>
</dbReference>
<dbReference type="SUPFAM" id="SSF52540">
    <property type="entry name" value="P-loop containing nucleoside triphosphate hydrolases"/>
    <property type="match status" value="2"/>
</dbReference>
<gene>
    <name evidence="4" type="ORF">YC6258_04669</name>
</gene>
<dbReference type="STRING" id="1445510.YC6258_04669"/>
<feature type="domain" description="ABC transporter" evidence="3">
    <location>
        <begin position="249"/>
        <end position="483"/>
    </location>
</feature>
<keyword evidence="5" id="KW-1185">Reference proteome</keyword>
<dbReference type="HOGENOM" id="CLU_000604_45_0_6"/>
<evidence type="ECO:0000256" key="2">
    <source>
        <dbReference type="ARBA" id="ARBA00022840"/>
    </source>
</evidence>
<dbReference type="InterPro" id="IPR027417">
    <property type="entry name" value="P-loop_NTPase"/>
</dbReference>
<keyword evidence="2" id="KW-0067">ATP-binding</keyword>
<reference evidence="4 5" key="1">
    <citation type="submission" date="2014-01" db="EMBL/GenBank/DDBJ databases">
        <title>Full genme sequencing of cellulolytic bacterium Gynuella sunshinyii YC6258T gen. nov., sp. nov.</title>
        <authorList>
            <person name="Khan H."/>
            <person name="Chung E.J."/>
            <person name="Chung Y.R."/>
        </authorList>
    </citation>
    <scope>NUCLEOTIDE SEQUENCE [LARGE SCALE GENOMIC DNA]</scope>
    <source>
        <strain evidence="4 5">YC6258</strain>
    </source>
</reference>
<dbReference type="PATRIC" id="fig|1445510.3.peg.4633"/>
<name>A0A0C5VR34_9GAMM</name>
<dbReference type="SMART" id="SM00382">
    <property type="entry name" value="AAA"/>
    <property type="match status" value="2"/>
</dbReference>
<dbReference type="PANTHER" id="PTHR43158">
    <property type="entry name" value="SKFA PEPTIDE EXPORT ATP-BINDING PROTEIN SKFE"/>
    <property type="match status" value="1"/>
</dbReference>
<dbReference type="RefSeq" id="WP_052830455.1">
    <property type="nucleotide sequence ID" value="NZ_CP007142.1"/>
</dbReference>
<dbReference type="Pfam" id="PF00005">
    <property type="entry name" value="ABC_tran"/>
    <property type="match status" value="2"/>
</dbReference>
<dbReference type="GO" id="GO:0005524">
    <property type="term" value="F:ATP binding"/>
    <property type="evidence" value="ECO:0007669"/>
    <property type="project" value="UniProtKB-KW"/>
</dbReference>
<dbReference type="InterPro" id="IPR003439">
    <property type="entry name" value="ABC_transporter-like_ATP-bd"/>
</dbReference>
<evidence type="ECO:0000259" key="3">
    <source>
        <dbReference type="PROSITE" id="PS50893"/>
    </source>
</evidence>
<keyword evidence="1" id="KW-0547">Nucleotide-binding</keyword>
<accession>A0A0C5VR34</accession>